<dbReference type="PANTHER" id="PTHR13074:SF9">
    <property type="entry name" value="MEDIATOR OF RNA POLYMERASE II TRANSCRIPTION SUBUNIT 8"/>
    <property type="match status" value="1"/>
</dbReference>
<dbReference type="GO" id="GO:0070847">
    <property type="term" value="C:core mediator complex"/>
    <property type="evidence" value="ECO:0007669"/>
    <property type="project" value="TreeGrafter"/>
</dbReference>
<keyword evidence="3 7" id="KW-0805">Transcription regulation</keyword>
<sequence length="202" mass="22947">MEAQNQNAQFIDNNIVHLTKIKEKIVGLICLIEQNPNHLNMEEIMTTFSFISSKLELSSRTINVEMVNKLKNVIISPCFLSRDYDQHLSKITEGRFPMMSHDKVPQLLKTKLQPSIEQHLNKLMEPNQRDNKAFIEALKILQSNISKAKKTTEILTDHTENPDLVKLTSAAVYGTGFNYTGVAKPKRPISGYSTPTKNHITN</sequence>
<keyword evidence="5 7" id="KW-0804">Transcription</keyword>
<dbReference type="GO" id="GO:0003712">
    <property type="term" value="F:transcription coregulator activity"/>
    <property type="evidence" value="ECO:0007669"/>
    <property type="project" value="InterPro"/>
</dbReference>
<organism evidence="8 9">
    <name type="scientific">Intoshia linei</name>
    <dbReference type="NCBI Taxonomy" id="1819745"/>
    <lineage>
        <taxon>Eukaryota</taxon>
        <taxon>Metazoa</taxon>
        <taxon>Spiralia</taxon>
        <taxon>Lophotrochozoa</taxon>
        <taxon>Mesozoa</taxon>
        <taxon>Orthonectida</taxon>
        <taxon>Rhopaluridae</taxon>
        <taxon>Intoshia</taxon>
    </lineage>
</organism>
<accession>A0A177B7Y9</accession>
<comment type="subcellular location">
    <subcellularLocation>
        <location evidence="1 7">Nucleus</location>
    </subcellularLocation>
</comment>
<dbReference type="Pfam" id="PF10232">
    <property type="entry name" value="Med8"/>
    <property type="match status" value="1"/>
</dbReference>
<dbReference type="Proteomes" id="UP000078046">
    <property type="component" value="Unassembled WGS sequence"/>
</dbReference>
<proteinExistence type="inferred from homology"/>
<protein>
    <recommendedName>
        <fullName evidence="7">Mediator of RNA polymerase II transcription subunit 8</fullName>
    </recommendedName>
    <alternativeName>
        <fullName evidence="7">Mediator complex subunit 8</fullName>
    </alternativeName>
</protein>
<dbReference type="InterPro" id="IPR019364">
    <property type="entry name" value="Mediatior_Med8_fun/met"/>
</dbReference>
<evidence type="ECO:0000256" key="1">
    <source>
        <dbReference type="ARBA" id="ARBA00004123"/>
    </source>
</evidence>
<name>A0A177B7Y9_9BILA</name>
<evidence type="ECO:0000256" key="4">
    <source>
        <dbReference type="ARBA" id="ARBA00023159"/>
    </source>
</evidence>
<dbReference type="OrthoDB" id="150687at2759"/>
<reference evidence="8 9" key="1">
    <citation type="submission" date="2016-04" db="EMBL/GenBank/DDBJ databases">
        <title>The genome of Intoshia linei affirms orthonectids as highly simplified spiralians.</title>
        <authorList>
            <person name="Mikhailov K.V."/>
            <person name="Slusarev G.S."/>
            <person name="Nikitin M.A."/>
            <person name="Logacheva M.D."/>
            <person name="Penin A."/>
            <person name="Aleoshin V."/>
            <person name="Panchin Y.V."/>
        </authorList>
    </citation>
    <scope>NUCLEOTIDE SEQUENCE [LARGE SCALE GENOMIC DNA]</scope>
    <source>
        <strain evidence="8">Intl2013</strain>
        <tissue evidence="8">Whole animal</tissue>
    </source>
</reference>
<evidence type="ECO:0000256" key="2">
    <source>
        <dbReference type="ARBA" id="ARBA00005716"/>
    </source>
</evidence>
<evidence type="ECO:0000256" key="7">
    <source>
        <dbReference type="RuleBase" id="RU364144"/>
    </source>
</evidence>
<dbReference type="GO" id="GO:0016592">
    <property type="term" value="C:mediator complex"/>
    <property type="evidence" value="ECO:0007669"/>
    <property type="project" value="InterPro"/>
</dbReference>
<comment type="similarity">
    <text evidence="2 7">Belongs to the Mediator complex subunit 8 family.</text>
</comment>
<dbReference type="GO" id="GO:0000978">
    <property type="term" value="F:RNA polymerase II cis-regulatory region sequence-specific DNA binding"/>
    <property type="evidence" value="ECO:0007669"/>
    <property type="project" value="TreeGrafter"/>
</dbReference>
<evidence type="ECO:0000256" key="6">
    <source>
        <dbReference type="ARBA" id="ARBA00023242"/>
    </source>
</evidence>
<evidence type="ECO:0000256" key="3">
    <source>
        <dbReference type="ARBA" id="ARBA00023015"/>
    </source>
</evidence>
<dbReference type="PANTHER" id="PTHR13074">
    <property type="entry name" value="MEDIATOR OF RNA POLYMERASE II TRANSCRIPTION SUBUNIT 8"/>
    <property type="match status" value="1"/>
</dbReference>
<comment type="subunit">
    <text evidence="7">Component of the Mediator complex.</text>
</comment>
<keyword evidence="4 7" id="KW-0010">Activator</keyword>
<evidence type="ECO:0000256" key="5">
    <source>
        <dbReference type="ARBA" id="ARBA00023163"/>
    </source>
</evidence>
<keyword evidence="6 7" id="KW-0539">Nucleus</keyword>
<comment type="function">
    <text evidence="7">Component of the Mediator complex, a coactivator involved in the regulated transcription of nearly all RNA polymerase II-dependent genes. Mediator functions as a bridge to convey information from gene-specific regulatory proteins to the basal RNA polymerase II transcription machinery. Mediator is recruited to promoters by direct interactions with regulatory proteins and serves as a scaffold for the assembly of a functional preinitiation complex with RNA polymerase II and the general transcription factors.</text>
</comment>
<dbReference type="GO" id="GO:0006357">
    <property type="term" value="P:regulation of transcription by RNA polymerase II"/>
    <property type="evidence" value="ECO:0007669"/>
    <property type="project" value="InterPro"/>
</dbReference>
<evidence type="ECO:0000313" key="9">
    <source>
        <dbReference type="Proteomes" id="UP000078046"/>
    </source>
</evidence>
<gene>
    <name evidence="7" type="primary">MED8</name>
    <name evidence="8" type="ORF">A3Q56_01858</name>
</gene>
<keyword evidence="9" id="KW-1185">Reference proteome</keyword>
<evidence type="ECO:0000313" key="8">
    <source>
        <dbReference type="EMBL" id="OAF70419.1"/>
    </source>
</evidence>
<dbReference type="AlphaFoldDB" id="A0A177B7Y9"/>
<comment type="caution">
    <text evidence="8">The sequence shown here is derived from an EMBL/GenBank/DDBJ whole genome shotgun (WGS) entry which is preliminary data.</text>
</comment>
<dbReference type="EMBL" id="LWCA01000151">
    <property type="protein sequence ID" value="OAF70419.1"/>
    <property type="molecule type" value="Genomic_DNA"/>
</dbReference>